<dbReference type="GO" id="GO:0071044">
    <property type="term" value="P:histone mRNA catabolic process"/>
    <property type="evidence" value="ECO:0000318"/>
    <property type="project" value="GO_Central"/>
</dbReference>
<proteinExistence type="inferred from homology"/>
<evidence type="ECO:0000256" key="2">
    <source>
        <dbReference type="ARBA" id="ARBA00022552"/>
    </source>
</evidence>
<sequence length="952" mass="107151">MEEDAPDSETSLKQKADDLHALVSGPLAAAVDKAFGRSRGIPSGKDFHFFYNFDEFKAPVKEIKDKSESSLRSIAASSSLWGSKKPPQFPDDLDDAYDWVVNLNDEFLDRLAVSMDEFKNLREKEEETGGKIGAMDLEGGFQLVYGKKKKGAMRDAEKDEGFSGSSSSTVVNVATKDKRTTAARSKVPFHIPTIPRPQDQYNILVNNNNQPFEHVWLERSRDGRFIHPLENLGVPNFIDRKHEEGEPVQPLPLESTPFKQVESVNELKMVAAKLRGVDEFAVDLEHNQYRSFQGLTCLMQISTRTEDFVIDTLKLRIHVGPHMREVFKDPSKRKIMHGADRDIIWLQRDFGIYVCNLFDTGQASRVLQLERNSLEYLLHHFCEVSANKEYQNADWRLRPLPVEMLKYAREDTHYLFYIYDQMKSMLLAASSNENDLLLEVYKRSSEICMQLYEKEIFTDTSFLHIYGLSDADLNSKQLAVAAGLCQWRDNLARAEDESTGYILPNKTLLEIARQMPVTSGKLQRLVKSKHPFVERHINSVIGIIKSSIANSSAFEGITEQLKEGRLESNSEEGDCNTGSVPATDNPMGHVEHVGNHPMTATVENSENAGNHPMTVTVGTVKTFGHVRVAKDDCLKQAYRDNLSNISSAAIVEQENNFKVMPSSEIGHSFLHSGITKRVEKEMMDNRNTNYLQSREGGIASVQLQKKSSCAFGALFGNSSSRKKPTLDKVGLAGQNKNVNKVEQIKSTVALPFYHFPGGEKTSELHFKEVIVCPVAETLQQHPADLAKLEEVIPLDRGSHEQSPCDSPMTDDGTKESDNSHHPEIGSDLDLQPESLASDEPMSPSDLTSSFEKCFQSINERRNCQRNQKSFQKPEINFNLKPFNYAAARKNVKFDDDGDDETKTEDRIKTSPDSRQMHRASGQAQGDERSRGSQQARRRQAFPPSGNRSTTYH</sequence>
<dbReference type="CDD" id="cd06147">
    <property type="entry name" value="Rrp6p_like_exo"/>
    <property type="match status" value="1"/>
</dbReference>
<protein>
    <submittedName>
        <fullName evidence="11">(wild Malaysian banana) hypothetical protein</fullName>
    </submittedName>
</protein>
<evidence type="ECO:0000256" key="3">
    <source>
        <dbReference type="ARBA" id="ARBA00022722"/>
    </source>
</evidence>
<dbReference type="InterPro" id="IPR045092">
    <property type="entry name" value="Rrp6-like"/>
</dbReference>
<dbReference type="EnsemblPlants" id="Ma07_t28830.1">
    <property type="protein sequence ID" value="Ma07_p28830.1"/>
    <property type="gene ID" value="Ma07_g28830"/>
</dbReference>
<dbReference type="GO" id="GO:0071038">
    <property type="term" value="P:TRAMP-dependent tRNA surveillance pathway"/>
    <property type="evidence" value="ECO:0000318"/>
    <property type="project" value="GO_Central"/>
</dbReference>
<keyword evidence="2" id="KW-0698">rRNA processing</keyword>
<evidence type="ECO:0000259" key="10">
    <source>
        <dbReference type="PROSITE" id="PS50967"/>
    </source>
</evidence>
<feature type="compositionally biased region" description="Basic and acidic residues" evidence="9">
    <location>
        <begin position="811"/>
        <end position="824"/>
    </location>
</feature>
<keyword evidence="7" id="KW-0539">Nucleus</keyword>
<dbReference type="PANTHER" id="PTHR12124">
    <property type="entry name" value="POLYMYOSITIS/SCLERODERMA AUTOANTIGEN-RELATED"/>
    <property type="match status" value="1"/>
</dbReference>
<dbReference type="InterPro" id="IPR012588">
    <property type="entry name" value="Exosome-assoc_fac_Rrp6_N"/>
</dbReference>
<dbReference type="GO" id="GO:0000467">
    <property type="term" value="P:exonucleolytic trimming to generate mature 3'-end of 5.8S rRNA from tricistronic rRNA transcript (SSU-rRNA, 5.8S rRNA, LSU-rRNA)"/>
    <property type="evidence" value="ECO:0000318"/>
    <property type="project" value="GO_Central"/>
</dbReference>
<name>A0A804K122_MUSAM</name>
<dbReference type="GO" id="GO:0005730">
    <property type="term" value="C:nucleolus"/>
    <property type="evidence" value="ECO:0000318"/>
    <property type="project" value="GO_Central"/>
</dbReference>
<keyword evidence="6" id="KW-0269">Exonuclease</keyword>
<keyword evidence="4" id="KW-0378">Hydrolase</keyword>
<dbReference type="GO" id="GO:0071051">
    <property type="term" value="P:poly(A)-dependent snoRNA 3'-end processing"/>
    <property type="evidence" value="ECO:0000318"/>
    <property type="project" value="GO_Central"/>
</dbReference>
<evidence type="ECO:0000256" key="1">
    <source>
        <dbReference type="ARBA" id="ARBA00004123"/>
    </source>
</evidence>
<feature type="region of interest" description="Disordered" evidence="9">
    <location>
        <begin position="794"/>
        <end position="848"/>
    </location>
</feature>
<dbReference type="InterPro" id="IPR049559">
    <property type="entry name" value="Rrp6p-like_exo"/>
</dbReference>
<evidence type="ECO:0000256" key="5">
    <source>
        <dbReference type="ARBA" id="ARBA00022835"/>
    </source>
</evidence>
<dbReference type="PROSITE" id="PS50967">
    <property type="entry name" value="HRDC"/>
    <property type="match status" value="1"/>
</dbReference>
<dbReference type="InterPro" id="IPR036397">
    <property type="entry name" value="RNaseH_sf"/>
</dbReference>
<reference evidence="11" key="1">
    <citation type="submission" date="2021-03" db="EMBL/GenBank/DDBJ databases">
        <authorList>
            <consortium name="Genoscope - CEA"/>
            <person name="William W."/>
        </authorList>
    </citation>
    <scope>NUCLEOTIDE SEQUENCE</scope>
    <source>
        <strain evidence="11">Doubled-haploid Pahang</strain>
    </source>
</reference>
<dbReference type="GO" id="GO:0071040">
    <property type="term" value="P:nuclear polyadenylation-dependent antisense transcript catabolic process"/>
    <property type="evidence" value="ECO:0000318"/>
    <property type="project" value="GO_Central"/>
</dbReference>
<feature type="region of interest" description="Disordered" evidence="9">
    <location>
        <begin position="893"/>
        <end position="952"/>
    </location>
</feature>
<evidence type="ECO:0000313" key="11">
    <source>
        <dbReference type="EMBL" id="CAG1858066.1"/>
    </source>
</evidence>
<dbReference type="SMART" id="SM00341">
    <property type="entry name" value="HRDC"/>
    <property type="match status" value="1"/>
</dbReference>
<organism evidence="12 13">
    <name type="scientific">Musa acuminata subsp. malaccensis</name>
    <name type="common">Wild banana</name>
    <name type="synonym">Musa malaccensis</name>
    <dbReference type="NCBI Taxonomy" id="214687"/>
    <lineage>
        <taxon>Eukaryota</taxon>
        <taxon>Viridiplantae</taxon>
        <taxon>Streptophyta</taxon>
        <taxon>Embryophyta</taxon>
        <taxon>Tracheophyta</taxon>
        <taxon>Spermatophyta</taxon>
        <taxon>Magnoliopsida</taxon>
        <taxon>Liliopsida</taxon>
        <taxon>Zingiberales</taxon>
        <taxon>Musaceae</taxon>
        <taxon>Musa</taxon>
    </lineage>
</organism>
<evidence type="ECO:0000313" key="12">
    <source>
        <dbReference type="EnsemblPlants" id="Ma07_p28830.1"/>
    </source>
</evidence>
<dbReference type="OrthoDB" id="2250022at2759"/>
<dbReference type="FunFam" id="1.10.150.80:FF:000001">
    <property type="entry name" value="Putative exosome component 10"/>
    <property type="match status" value="1"/>
</dbReference>
<dbReference type="Gene3D" id="1.10.150.80">
    <property type="entry name" value="HRDC domain"/>
    <property type="match status" value="1"/>
</dbReference>
<evidence type="ECO:0000256" key="9">
    <source>
        <dbReference type="SAM" id="MobiDB-lite"/>
    </source>
</evidence>
<gene>
    <name evidence="11" type="ORF">GSMUA_25720.1</name>
</gene>
<evidence type="ECO:0000256" key="6">
    <source>
        <dbReference type="ARBA" id="ARBA00022839"/>
    </source>
</evidence>
<dbReference type="GO" id="GO:0000175">
    <property type="term" value="F:3'-5'-RNA exonuclease activity"/>
    <property type="evidence" value="ECO:0000318"/>
    <property type="project" value="GO_Central"/>
</dbReference>
<dbReference type="GO" id="GO:0071039">
    <property type="term" value="P:nuclear polyadenylation-dependent CUT catabolic process"/>
    <property type="evidence" value="ECO:0000318"/>
    <property type="project" value="GO_Central"/>
</dbReference>
<dbReference type="GO" id="GO:0071037">
    <property type="term" value="P:nuclear polyadenylation-dependent snRNA catabolic process"/>
    <property type="evidence" value="ECO:0000318"/>
    <property type="project" value="GO_Central"/>
</dbReference>
<dbReference type="Gene3D" id="3.30.420.10">
    <property type="entry name" value="Ribonuclease H-like superfamily/Ribonuclease H"/>
    <property type="match status" value="1"/>
</dbReference>
<evidence type="ECO:0000256" key="7">
    <source>
        <dbReference type="ARBA" id="ARBA00023242"/>
    </source>
</evidence>
<keyword evidence="3" id="KW-0540">Nuclease</keyword>
<evidence type="ECO:0000256" key="8">
    <source>
        <dbReference type="ARBA" id="ARBA00043957"/>
    </source>
</evidence>
<dbReference type="Pfam" id="PF08066">
    <property type="entry name" value="PMC2NT"/>
    <property type="match status" value="1"/>
</dbReference>
<feature type="compositionally biased region" description="Basic and acidic residues" evidence="9">
    <location>
        <begin position="903"/>
        <end position="915"/>
    </location>
</feature>
<keyword evidence="5" id="KW-0271">Exosome</keyword>
<dbReference type="PANTHER" id="PTHR12124:SF47">
    <property type="entry name" value="EXOSOME COMPONENT 10"/>
    <property type="match status" value="1"/>
</dbReference>
<dbReference type="GO" id="GO:0071035">
    <property type="term" value="P:nuclear polyadenylation-dependent rRNA catabolic process"/>
    <property type="evidence" value="ECO:0000318"/>
    <property type="project" value="GO_Central"/>
</dbReference>
<dbReference type="InParanoid" id="A0A804K122"/>
<dbReference type="InterPro" id="IPR002562">
    <property type="entry name" value="3'-5'_exonuclease_dom"/>
</dbReference>
<dbReference type="EMBL" id="HG996473">
    <property type="protein sequence ID" value="CAG1858066.1"/>
    <property type="molecule type" value="Genomic_DNA"/>
</dbReference>
<dbReference type="AlphaFoldDB" id="A0A804K122"/>
<dbReference type="SUPFAM" id="SSF53098">
    <property type="entry name" value="Ribonuclease H-like"/>
    <property type="match status" value="1"/>
</dbReference>
<evidence type="ECO:0000313" key="13">
    <source>
        <dbReference type="Proteomes" id="UP000012960"/>
    </source>
</evidence>
<dbReference type="InterPro" id="IPR044876">
    <property type="entry name" value="HRDC_dom_sf"/>
</dbReference>
<dbReference type="OMA" id="FIHPLEM"/>
<feature type="region of interest" description="Disordered" evidence="9">
    <location>
        <begin position="564"/>
        <end position="586"/>
    </location>
</feature>
<feature type="domain" description="HRDC" evidence="10">
    <location>
        <begin position="474"/>
        <end position="554"/>
    </location>
</feature>
<dbReference type="GO" id="GO:0003727">
    <property type="term" value="F:single-stranded RNA binding"/>
    <property type="evidence" value="ECO:0000318"/>
    <property type="project" value="GO_Central"/>
</dbReference>
<dbReference type="InterPro" id="IPR002121">
    <property type="entry name" value="HRDC_dom"/>
</dbReference>
<dbReference type="Pfam" id="PF01612">
    <property type="entry name" value="DNA_pol_A_exo1"/>
    <property type="match status" value="1"/>
</dbReference>
<keyword evidence="13" id="KW-1185">Reference proteome</keyword>
<dbReference type="GO" id="GO:0080188">
    <property type="term" value="P:gene silencing by siRNA-directed DNA methylation"/>
    <property type="evidence" value="ECO:0007669"/>
    <property type="project" value="UniProtKB-ARBA"/>
</dbReference>
<dbReference type="Pfam" id="PF00570">
    <property type="entry name" value="HRDC"/>
    <property type="match status" value="1"/>
</dbReference>
<dbReference type="InterPro" id="IPR012337">
    <property type="entry name" value="RNaseH-like_sf"/>
</dbReference>
<dbReference type="Proteomes" id="UP000012960">
    <property type="component" value="Unplaced"/>
</dbReference>
<dbReference type="GO" id="GO:0000166">
    <property type="term" value="F:nucleotide binding"/>
    <property type="evidence" value="ECO:0007669"/>
    <property type="project" value="InterPro"/>
</dbReference>
<dbReference type="InterPro" id="IPR010997">
    <property type="entry name" value="HRDC-like_sf"/>
</dbReference>
<accession>A0A804K122</accession>
<dbReference type="SMART" id="SM00474">
    <property type="entry name" value="35EXOc"/>
    <property type="match status" value="1"/>
</dbReference>
<evidence type="ECO:0000256" key="4">
    <source>
        <dbReference type="ARBA" id="ARBA00022801"/>
    </source>
</evidence>
<dbReference type="GO" id="GO:0071036">
    <property type="term" value="P:nuclear polyadenylation-dependent snoRNA catabolic process"/>
    <property type="evidence" value="ECO:0000318"/>
    <property type="project" value="GO_Central"/>
</dbReference>
<comment type="similarity">
    <text evidence="8">Belongs to the exosome component 10/RRP6 family.</text>
</comment>
<dbReference type="SUPFAM" id="SSF47819">
    <property type="entry name" value="HRDC-like"/>
    <property type="match status" value="1"/>
</dbReference>
<dbReference type="GO" id="GO:0000176">
    <property type="term" value="C:nuclear exosome (RNase complex)"/>
    <property type="evidence" value="ECO:0000318"/>
    <property type="project" value="GO_Central"/>
</dbReference>
<comment type="subcellular location">
    <subcellularLocation>
        <location evidence="1">Nucleus</location>
    </subcellularLocation>
</comment>
<dbReference type="FunFam" id="3.30.420.10:FF:000065">
    <property type="entry name" value="Protein RRP6-like 2 isoform A"/>
    <property type="match status" value="1"/>
</dbReference>
<dbReference type="Gramene" id="Ma07_t28830.1">
    <property type="protein sequence ID" value="Ma07_p28830.1"/>
    <property type="gene ID" value="Ma07_g28830"/>
</dbReference>
<reference evidence="12" key="2">
    <citation type="submission" date="2021-05" db="UniProtKB">
        <authorList>
            <consortium name="EnsemblPlants"/>
        </authorList>
    </citation>
    <scope>IDENTIFICATION</scope>
    <source>
        <strain evidence="12">subsp. malaccensis</strain>
    </source>
</reference>